<name>A0A0G0LCK2_9BACT</name>
<evidence type="ECO:0000313" key="1">
    <source>
        <dbReference type="EMBL" id="KKQ50381.1"/>
    </source>
</evidence>
<dbReference type="SUPFAM" id="SSF52309">
    <property type="entry name" value="N-(deoxy)ribosyltransferase-like"/>
    <property type="match status" value="1"/>
</dbReference>
<organism evidence="1 2">
    <name type="scientific">Candidatus Shapirobacteria bacterium GW2011_GWE1_38_10</name>
    <dbReference type="NCBI Taxonomy" id="1618488"/>
    <lineage>
        <taxon>Bacteria</taxon>
        <taxon>Candidatus Shapironibacteriota</taxon>
    </lineage>
</organism>
<comment type="caution">
    <text evidence="1">The sequence shown here is derived from an EMBL/GenBank/DDBJ whole genome shotgun (WGS) entry which is preliminary data.</text>
</comment>
<keyword evidence="1" id="KW-0808">Transferase</keyword>
<evidence type="ECO:0000313" key="2">
    <source>
        <dbReference type="Proteomes" id="UP000034231"/>
    </source>
</evidence>
<dbReference type="EMBL" id="LBTX01000006">
    <property type="protein sequence ID" value="KKQ50381.1"/>
    <property type="molecule type" value="Genomic_DNA"/>
</dbReference>
<reference evidence="1 2" key="1">
    <citation type="journal article" date="2015" name="Nature">
        <title>rRNA introns, odd ribosomes, and small enigmatic genomes across a large radiation of phyla.</title>
        <authorList>
            <person name="Brown C.T."/>
            <person name="Hug L.A."/>
            <person name="Thomas B.C."/>
            <person name="Sharon I."/>
            <person name="Castelle C.J."/>
            <person name="Singh A."/>
            <person name="Wilkins M.J."/>
            <person name="Williams K.H."/>
            <person name="Banfield J.F."/>
        </authorList>
    </citation>
    <scope>NUCLEOTIDE SEQUENCE [LARGE SCALE GENOMIC DNA]</scope>
</reference>
<dbReference type="Proteomes" id="UP000034231">
    <property type="component" value="Unassembled WGS sequence"/>
</dbReference>
<gene>
    <name evidence="1" type="ORF">US68_C0006G0061</name>
</gene>
<dbReference type="AlphaFoldDB" id="A0A0G0LCK2"/>
<proteinExistence type="predicted"/>
<accession>A0A0G0LCK2</accession>
<sequence>MRGNKIAKIKKMKPRVFITASYQGGRNRGEIEKLCLLVRQSGFEDFCFIRDVENYQHIFDDPKELMKRAFDEIQKSDWLLINMTDKPTGRAIEMGIAFALNKKIVTIMKRGTIIKDTVRGVSQAIIEYENIEEIIPKLKELI</sequence>
<dbReference type="Gene3D" id="3.40.50.450">
    <property type="match status" value="1"/>
</dbReference>
<dbReference type="GO" id="GO:0016740">
    <property type="term" value="F:transferase activity"/>
    <property type="evidence" value="ECO:0007669"/>
    <property type="project" value="UniProtKB-KW"/>
</dbReference>
<protein>
    <submittedName>
        <fullName evidence="1">Nucleoside 2-deoxyribosyltransferase</fullName>
    </submittedName>
</protein>